<evidence type="ECO:0000256" key="5">
    <source>
        <dbReference type="ARBA" id="ARBA00022821"/>
    </source>
</evidence>
<keyword evidence="3" id="KW-0677">Repeat</keyword>
<keyword evidence="4" id="KW-0547">Nucleotide-binding</keyword>
<reference evidence="7" key="1">
    <citation type="journal article" date="2005" name="PLoS Biol.">
        <title>The genomes of Oryza sativa: a history of duplications.</title>
        <authorList>
            <person name="Yu J."/>
            <person name="Wang J."/>
            <person name="Lin W."/>
            <person name="Li S."/>
            <person name="Li H."/>
            <person name="Zhou J."/>
            <person name="Ni P."/>
            <person name="Dong W."/>
            <person name="Hu S."/>
            <person name="Zeng C."/>
            <person name="Zhang J."/>
            <person name="Zhang Y."/>
            <person name="Li R."/>
            <person name="Xu Z."/>
            <person name="Li S."/>
            <person name="Li X."/>
            <person name="Zheng H."/>
            <person name="Cong L."/>
            <person name="Lin L."/>
            <person name="Yin J."/>
            <person name="Geng J."/>
            <person name="Li G."/>
            <person name="Shi J."/>
            <person name="Liu J."/>
            <person name="Lv H."/>
            <person name="Li J."/>
            <person name="Wang J."/>
            <person name="Deng Y."/>
            <person name="Ran L."/>
            <person name="Shi X."/>
            <person name="Wang X."/>
            <person name="Wu Q."/>
            <person name="Li C."/>
            <person name="Ren X."/>
            <person name="Wang J."/>
            <person name="Wang X."/>
            <person name="Li D."/>
            <person name="Liu D."/>
            <person name="Zhang X."/>
            <person name="Ji Z."/>
            <person name="Zhao W."/>
            <person name="Sun Y."/>
            <person name="Zhang Z."/>
            <person name="Bao J."/>
            <person name="Han Y."/>
            <person name="Dong L."/>
            <person name="Ji J."/>
            <person name="Chen P."/>
            <person name="Wu S."/>
            <person name="Liu J."/>
            <person name="Xiao Y."/>
            <person name="Bu D."/>
            <person name="Tan J."/>
            <person name="Yang L."/>
            <person name="Ye C."/>
            <person name="Zhang J."/>
            <person name="Xu J."/>
            <person name="Zhou Y."/>
            <person name="Yu Y."/>
            <person name="Zhang B."/>
            <person name="Zhuang S."/>
            <person name="Wei H."/>
            <person name="Liu B."/>
            <person name="Lei M."/>
            <person name="Yu H."/>
            <person name="Li Y."/>
            <person name="Xu H."/>
            <person name="Wei S."/>
            <person name="He X."/>
            <person name="Fang L."/>
            <person name="Zhang Z."/>
            <person name="Zhang Y."/>
            <person name="Huang X."/>
            <person name="Su Z."/>
            <person name="Tong W."/>
            <person name="Li J."/>
            <person name="Tong Z."/>
            <person name="Li S."/>
            <person name="Ye J."/>
            <person name="Wang L."/>
            <person name="Fang L."/>
            <person name="Lei T."/>
            <person name="Chen C."/>
            <person name="Chen H."/>
            <person name="Xu Z."/>
            <person name="Li H."/>
            <person name="Huang H."/>
            <person name="Zhang F."/>
            <person name="Xu H."/>
            <person name="Li N."/>
            <person name="Zhao C."/>
            <person name="Li S."/>
            <person name="Dong L."/>
            <person name="Huang Y."/>
            <person name="Li L."/>
            <person name="Xi Y."/>
            <person name="Qi Q."/>
            <person name="Li W."/>
            <person name="Zhang B."/>
            <person name="Hu W."/>
            <person name="Zhang Y."/>
            <person name="Tian X."/>
            <person name="Jiao Y."/>
            <person name="Liang X."/>
            <person name="Jin J."/>
            <person name="Gao L."/>
            <person name="Zheng W."/>
            <person name="Hao B."/>
            <person name="Liu S."/>
            <person name="Wang W."/>
            <person name="Yuan L."/>
            <person name="Cao M."/>
            <person name="McDermott J."/>
            <person name="Samudrala R."/>
            <person name="Wang J."/>
            <person name="Wong G.K."/>
            <person name="Yang H."/>
        </authorList>
    </citation>
    <scope>NUCLEOTIDE SEQUENCE [LARGE SCALE GENOMIC DNA]</scope>
</reference>
<proteinExistence type="inferred from homology"/>
<dbReference type="Proteomes" id="UP000007752">
    <property type="component" value="Chromosome 8"/>
</dbReference>
<dbReference type="Pfam" id="PF18052">
    <property type="entry name" value="Rx_N"/>
    <property type="match status" value="1"/>
</dbReference>
<protein>
    <recommendedName>
        <fullName evidence="6">Disease resistance N-terminal domain-containing protein</fullName>
    </recommendedName>
</protein>
<sequence length="96" mass="10805">MDLMKAMGRLLPKLGQMLKDEYDLHTGIRKKIQSLSRELEDVHAVLRMVGEVPPEQLDGTVELWAHDLREASYDMDLPCARRRHGTSGCPAHAPTA</sequence>
<dbReference type="Gramene" id="Os08t0170500-00">
    <property type="protein sequence ID" value="Os08t0170500-00"/>
    <property type="gene ID" value="Os08g0170500"/>
</dbReference>
<reference evidence="7" key="2">
    <citation type="submission" date="2008-12" db="EMBL/GenBank/DDBJ databases">
        <title>Improved gene annotation of the rice (Oryza sativa) genomes.</title>
        <authorList>
            <person name="Wang J."/>
            <person name="Li R."/>
            <person name="Fan W."/>
            <person name="Huang Q."/>
            <person name="Zhang J."/>
            <person name="Zhou Y."/>
            <person name="Hu Y."/>
            <person name="Zi S."/>
            <person name="Li J."/>
            <person name="Ni P."/>
            <person name="Zheng H."/>
            <person name="Zhang Y."/>
            <person name="Zhao M."/>
            <person name="Hao Q."/>
            <person name="McDermott J."/>
            <person name="Samudrala R."/>
            <person name="Kristiansen K."/>
            <person name="Wong G.K.-S."/>
        </authorList>
    </citation>
    <scope>NUCLEOTIDE SEQUENCE</scope>
</reference>
<evidence type="ECO:0000256" key="2">
    <source>
        <dbReference type="ARBA" id="ARBA00022614"/>
    </source>
</evidence>
<dbReference type="PANTHER" id="PTHR19338:SF75">
    <property type="entry name" value="OS08G0170100 PROTEIN"/>
    <property type="match status" value="1"/>
</dbReference>
<dbReference type="SMR" id="A0A8J8YFG2"/>
<dbReference type="GO" id="GO:0000166">
    <property type="term" value="F:nucleotide binding"/>
    <property type="evidence" value="ECO:0007669"/>
    <property type="project" value="UniProtKB-KW"/>
</dbReference>
<dbReference type="InterPro" id="IPR041118">
    <property type="entry name" value="Rx_N"/>
</dbReference>
<name>A0A8J8YFG2_ORYSJ</name>
<evidence type="ECO:0000259" key="6">
    <source>
        <dbReference type="Pfam" id="PF18052"/>
    </source>
</evidence>
<accession>A0A8J8YFG2</accession>
<evidence type="ECO:0000256" key="1">
    <source>
        <dbReference type="ARBA" id="ARBA00008894"/>
    </source>
</evidence>
<dbReference type="EMBL" id="CM000145">
    <property type="protein sequence ID" value="EEE68122.1"/>
    <property type="molecule type" value="Genomic_DNA"/>
</dbReference>
<comment type="similarity">
    <text evidence="1">Belongs to the disease resistance NB-LRR family.</text>
</comment>
<evidence type="ECO:0000256" key="3">
    <source>
        <dbReference type="ARBA" id="ARBA00022737"/>
    </source>
</evidence>
<evidence type="ECO:0000256" key="4">
    <source>
        <dbReference type="ARBA" id="ARBA00022741"/>
    </source>
</evidence>
<feature type="domain" description="Disease resistance N-terminal" evidence="6">
    <location>
        <begin position="6"/>
        <end position="76"/>
    </location>
</feature>
<keyword evidence="2" id="KW-0433">Leucine-rich repeat</keyword>
<dbReference type="Gene3D" id="1.20.5.4130">
    <property type="match status" value="1"/>
</dbReference>
<gene>
    <name evidence="7" type="ORF">OsJ_26200</name>
</gene>
<evidence type="ECO:0000313" key="7">
    <source>
        <dbReference type="EMBL" id="EEE68122.1"/>
    </source>
</evidence>
<dbReference type="GO" id="GO:0006952">
    <property type="term" value="P:defense response"/>
    <property type="evidence" value="ECO:0007669"/>
    <property type="project" value="UniProtKB-KW"/>
</dbReference>
<dbReference type="OMA" id="WAFKVRE"/>
<keyword evidence="5" id="KW-0611">Plant defense</keyword>
<organism evidence="7">
    <name type="scientific">Oryza sativa subsp. japonica</name>
    <name type="common">Rice</name>
    <dbReference type="NCBI Taxonomy" id="39947"/>
    <lineage>
        <taxon>Eukaryota</taxon>
        <taxon>Viridiplantae</taxon>
        <taxon>Streptophyta</taxon>
        <taxon>Embryophyta</taxon>
        <taxon>Tracheophyta</taxon>
        <taxon>Spermatophyta</taxon>
        <taxon>Magnoliopsida</taxon>
        <taxon>Liliopsida</taxon>
        <taxon>Poales</taxon>
        <taxon>Poaceae</taxon>
        <taxon>BOP clade</taxon>
        <taxon>Oryzoideae</taxon>
        <taxon>Oryzeae</taxon>
        <taxon>Oryzinae</taxon>
        <taxon>Oryza</taxon>
        <taxon>Oryza sativa</taxon>
    </lineage>
</organism>
<dbReference type="HOGENOM" id="CLU_000837_29_4_1"/>
<dbReference type="AlphaFoldDB" id="A0A8J8YFG2"/>
<dbReference type="PANTHER" id="PTHR19338">
    <property type="entry name" value="TRANSLOCASE OF INNER MITOCHONDRIAL MEMBRANE 13 HOMOLOG"/>
    <property type="match status" value="1"/>
</dbReference>